<dbReference type="InterPro" id="IPR018692">
    <property type="entry name" value="DUF2189"/>
</dbReference>
<dbReference type="AlphaFoldDB" id="A0A919CR08"/>
<feature type="transmembrane region" description="Helical" evidence="1">
    <location>
        <begin position="45"/>
        <end position="63"/>
    </location>
</feature>
<evidence type="ECO:0000313" key="3">
    <source>
        <dbReference type="Proteomes" id="UP000630353"/>
    </source>
</evidence>
<feature type="transmembrane region" description="Helical" evidence="1">
    <location>
        <begin position="69"/>
        <end position="90"/>
    </location>
</feature>
<keyword evidence="3" id="KW-1185">Reference proteome</keyword>
<feature type="transmembrane region" description="Helical" evidence="1">
    <location>
        <begin position="118"/>
        <end position="146"/>
    </location>
</feature>
<feature type="transmembrane region" description="Helical" evidence="1">
    <location>
        <begin position="224"/>
        <end position="248"/>
    </location>
</feature>
<gene>
    <name evidence="2" type="ORF">GCM10017083_39160</name>
</gene>
<feature type="transmembrane region" description="Helical" evidence="1">
    <location>
        <begin position="166"/>
        <end position="189"/>
    </location>
</feature>
<reference evidence="2" key="2">
    <citation type="submission" date="2020-09" db="EMBL/GenBank/DDBJ databases">
        <authorList>
            <person name="Sun Q."/>
            <person name="Kim S."/>
        </authorList>
    </citation>
    <scope>NUCLEOTIDE SEQUENCE</scope>
    <source>
        <strain evidence="2">KCTC 42651</strain>
    </source>
</reference>
<sequence>MAKAKSIPVRRAAAEPAVHTVQPDAPWAWLGAGWRDLWAVPQVSLAYGLLFAAISGVLTWSLFHLDMQYMLMPMAAGFMLVGPMLAVGLYETSRRLATGETVGLGPALFVKTRSPAQLAFLGALLMLMLLAWIRIAQLVYALFFGLSDFPGFEQSIQLVFFTPEGLGMLAVGSAAGGVIAVGVFAVAAFAVPMLMVREMDAVSAMIASVAAVRANLWPMLVWGWLIVVMTAVGIVTLYVGLIVTFPLLGHATWHAYRQVIDGVEPDAG</sequence>
<comment type="caution">
    <text evidence="2">The sequence shown here is derived from an EMBL/GenBank/DDBJ whole genome shotgun (WGS) entry which is preliminary data.</text>
</comment>
<proteinExistence type="predicted"/>
<reference evidence="2" key="1">
    <citation type="journal article" date="2014" name="Int. J. Syst. Evol. Microbiol.">
        <title>Complete genome sequence of Corynebacterium casei LMG S-19264T (=DSM 44701T), isolated from a smear-ripened cheese.</title>
        <authorList>
            <consortium name="US DOE Joint Genome Institute (JGI-PGF)"/>
            <person name="Walter F."/>
            <person name="Albersmeier A."/>
            <person name="Kalinowski J."/>
            <person name="Ruckert C."/>
        </authorList>
    </citation>
    <scope>NUCLEOTIDE SEQUENCE</scope>
    <source>
        <strain evidence="2">KCTC 42651</strain>
    </source>
</reference>
<keyword evidence="1" id="KW-0812">Transmembrane</keyword>
<dbReference type="Pfam" id="PF09955">
    <property type="entry name" value="DUF2189"/>
    <property type="match status" value="1"/>
</dbReference>
<protein>
    <recommendedName>
        <fullName evidence="4">DUF2189 domain-containing protein</fullName>
    </recommendedName>
</protein>
<dbReference type="EMBL" id="BMZS01000009">
    <property type="protein sequence ID" value="GHD57518.1"/>
    <property type="molecule type" value="Genomic_DNA"/>
</dbReference>
<evidence type="ECO:0000256" key="1">
    <source>
        <dbReference type="SAM" id="Phobius"/>
    </source>
</evidence>
<accession>A0A919CR08</accession>
<evidence type="ECO:0008006" key="4">
    <source>
        <dbReference type="Google" id="ProtNLM"/>
    </source>
</evidence>
<keyword evidence="1" id="KW-0472">Membrane</keyword>
<keyword evidence="1" id="KW-1133">Transmembrane helix</keyword>
<name>A0A919CR08_9PROT</name>
<evidence type="ECO:0000313" key="2">
    <source>
        <dbReference type="EMBL" id="GHD57518.1"/>
    </source>
</evidence>
<dbReference type="Proteomes" id="UP000630353">
    <property type="component" value="Unassembled WGS sequence"/>
</dbReference>
<dbReference type="RefSeq" id="WP_189992769.1">
    <property type="nucleotide sequence ID" value="NZ_BMZS01000009.1"/>
</dbReference>
<organism evidence="2 3">
    <name type="scientific">Thalassobaculum fulvum</name>
    <dbReference type="NCBI Taxonomy" id="1633335"/>
    <lineage>
        <taxon>Bacteria</taxon>
        <taxon>Pseudomonadati</taxon>
        <taxon>Pseudomonadota</taxon>
        <taxon>Alphaproteobacteria</taxon>
        <taxon>Rhodospirillales</taxon>
        <taxon>Thalassobaculaceae</taxon>
        <taxon>Thalassobaculum</taxon>
    </lineage>
</organism>